<dbReference type="CDD" id="cd07825">
    <property type="entry name" value="SRPBCC_7"/>
    <property type="match status" value="1"/>
</dbReference>
<dbReference type="InterPro" id="IPR019587">
    <property type="entry name" value="Polyketide_cyclase/dehydratase"/>
</dbReference>
<accession>A0A1N7EQ33</accession>
<dbReference type="SUPFAM" id="SSF55961">
    <property type="entry name" value="Bet v1-like"/>
    <property type="match status" value="1"/>
</dbReference>
<name>A0A1N7EQ33_9NOCA</name>
<feature type="region of interest" description="Disordered" evidence="1">
    <location>
        <begin position="1"/>
        <end position="21"/>
    </location>
</feature>
<keyword evidence="3" id="KW-1185">Reference proteome</keyword>
<evidence type="ECO:0000256" key="1">
    <source>
        <dbReference type="SAM" id="MobiDB-lite"/>
    </source>
</evidence>
<organism evidence="2 3">
    <name type="scientific">Williamsia sterculiae</name>
    <dbReference type="NCBI Taxonomy" id="1344003"/>
    <lineage>
        <taxon>Bacteria</taxon>
        <taxon>Bacillati</taxon>
        <taxon>Actinomycetota</taxon>
        <taxon>Actinomycetes</taxon>
        <taxon>Mycobacteriales</taxon>
        <taxon>Nocardiaceae</taxon>
        <taxon>Williamsia</taxon>
    </lineage>
</organism>
<dbReference type="Gene3D" id="3.30.530.20">
    <property type="match status" value="1"/>
</dbReference>
<dbReference type="EMBL" id="FTNT01000003">
    <property type="protein sequence ID" value="SIR90166.1"/>
    <property type="molecule type" value="Genomic_DNA"/>
</dbReference>
<dbReference type="STRING" id="1344003.SAMN05445060_1554"/>
<evidence type="ECO:0000313" key="2">
    <source>
        <dbReference type="EMBL" id="SIR90166.1"/>
    </source>
</evidence>
<dbReference type="Proteomes" id="UP000186218">
    <property type="component" value="Unassembled WGS sequence"/>
</dbReference>
<sequence>MRLSKPPSPGHLRGWKQDVNDRPGSQALDSAWVKPGLGLQRAVAIVRVVRHGGVMSEQTSVTVERIIDAPVDRVFDVLSNPERHLDLDGSGFVRGIDHADRITAVGEVFTMNMDGPHMGGEYKTDNHVTGYAKDKLLAWKTAPAGTEPPGWEWLWELESQGPGTTLVRHTYDWSAVTDKDLLQKVGFPLVSSDQLEGTLGRLAAAVD</sequence>
<proteinExistence type="predicted"/>
<gene>
    <name evidence="2" type="ORF">SAMN05445060_1554</name>
</gene>
<dbReference type="InterPro" id="IPR023393">
    <property type="entry name" value="START-like_dom_sf"/>
</dbReference>
<protein>
    <submittedName>
        <fullName evidence="2">Uncharacterized conserved protein YndB, AHSA1/START domain</fullName>
    </submittedName>
</protein>
<dbReference type="AlphaFoldDB" id="A0A1N7EQ33"/>
<evidence type="ECO:0000313" key="3">
    <source>
        <dbReference type="Proteomes" id="UP000186218"/>
    </source>
</evidence>
<reference evidence="2 3" key="1">
    <citation type="submission" date="2017-01" db="EMBL/GenBank/DDBJ databases">
        <authorList>
            <person name="Mah S.A."/>
            <person name="Swanson W.J."/>
            <person name="Moy G.W."/>
            <person name="Vacquier V.D."/>
        </authorList>
    </citation>
    <scope>NUCLEOTIDE SEQUENCE [LARGE SCALE GENOMIC DNA]</scope>
    <source>
        <strain evidence="2 3">CPCC 203464</strain>
    </source>
</reference>
<dbReference type="Pfam" id="PF10604">
    <property type="entry name" value="Polyketide_cyc2"/>
    <property type="match status" value="1"/>
</dbReference>